<feature type="compositionally biased region" description="Basic and acidic residues" evidence="2">
    <location>
        <begin position="1343"/>
        <end position="1352"/>
    </location>
</feature>
<feature type="compositionally biased region" description="Polar residues" evidence="2">
    <location>
        <begin position="1008"/>
        <end position="1017"/>
    </location>
</feature>
<feature type="compositionally biased region" description="Polar residues" evidence="2">
    <location>
        <begin position="1146"/>
        <end position="1157"/>
    </location>
</feature>
<feature type="region of interest" description="Disordered" evidence="2">
    <location>
        <begin position="400"/>
        <end position="433"/>
    </location>
</feature>
<feature type="region of interest" description="Disordered" evidence="2">
    <location>
        <begin position="170"/>
        <end position="189"/>
    </location>
</feature>
<feature type="compositionally biased region" description="Basic and acidic residues" evidence="2">
    <location>
        <begin position="1122"/>
        <end position="1134"/>
    </location>
</feature>
<protein>
    <submittedName>
        <fullName evidence="3">Uncharacterized protein</fullName>
    </submittedName>
</protein>
<comment type="caution">
    <text evidence="3">The sequence shown here is derived from an EMBL/GenBank/DDBJ whole genome shotgun (WGS) entry which is preliminary data.</text>
</comment>
<feature type="region of interest" description="Disordered" evidence="2">
    <location>
        <begin position="1240"/>
        <end position="1296"/>
    </location>
</feature>
<evidence type="ECO:0000256" key="2">
    <source>
        <dbReference type="SAM" id="MobiDB-lite"/>
    </source>
</evidence>
<feature type="coiled-coil region" evidence="1">
    <location>
        <begin position="71"/>
        <end position="98"/>
    </location>
</feature>
<evidence type="ECO:0000313" key="3">
    <source>
        <dbReference type="EMBL" id="KAK7489358.1"/>
    </source>
</evidence>
<feature type="region of interest" description="Disordered" evidence="2">
    <location>
        <begin position="1577"/>
        <end position="1662"/>
    </location>
</feature>
<keyword evidence="4" id="KW-1185">Reference proteome</keyword>
<feature type="compositionally biased region" description="Low complexity" evidence="2">
    <location>
        <begin position="1782"/>
        <end position="1794"/>
    </location>
</feature>
<feature type="compositionally biased region" description="Basic and acidic residues" evidence="2">
    <location>
        <begin position="1650"/>
        <end position="1660"/>
    </location>
</feature>
<feature type="compositionally biased region" description="Polar residues" evidence="2">
    <location>
        <begin position="527"/>
        <end position="537"/>
    </location>
</feature>
<feature type="compositionally biased region" description="Basic and acidic residues" evidence="2">
    <location>
        <begin position="1081"/>
        <end position="1096"/>
    </location>
</feature>
<feature type="compositionally biased region" description="Basic and acidic residues" evidence="2">
    <location>
        <begin position="772"/>
        <end position="813"/>
    </location>
</feature>
<feature type="region of interest" description="Disordered" evidence="2">
    <location>
        <begin position="1782"/>
        <end position="1810"/>
    </location>
</feature>
<feature type="region of interest" description="Disordered" evidence="2">
    <location>
        <begin position="661"/>
        <end position="697"/>
    </location>
</feature>
<feature type="region of interest" description="Disordered" evidence="2">
    <location>
        <begin position="1864"/>
        <end position="1887"/>
    </location>
</feature>
<proteinExistence type="predicted"/>
<sequence length="2122" mass="235458">KDEMEPREPVGHIVKKHMISYRYEVDDEFEREDSEQRTATESPTLPVLSSINMGPSLVSRMFGFHNQNTAIQKMLDRNEELLDLNHRLMEEMSDIKSNNFHMKADLANMRNCVDGMKLQLQKMSPERMLAVSVNLSEALAHGSPSPTVNIPILTHASTNTSRSCLAYDEPAALPSTPSRPGPSGHSHALAGVNVSKVSEHTSEKFSSVDVWSEGTRPELKAVSGSDDKRVLKAVGGSDKPASKAVGGSDDERVLKAVGGSNRPAFSAVSGSDKPALKAVGRSDDKRVFEAVPGSDKPAFNAVNGSDKPALTTEAYPCVGETNRTVPDSCRAVSHTERTGYTSHWHTDGGVSQDVTGREFEKTDVSSGRLNALPAAQSSSEDTDKKAIDANLANFFETRCTSSGRRANTPTQLDAEHRKPEQEQHARNSPPDVMVTHPSTKAYVGPSCLPTVGPYAALFEKELKSSREKSMQFEVRDQLKAHQLDGEPIAQRGTGVSDSCRGHSDPIYVARFPSGGAEQRPTAEPASVSGNRSLPSTQDTHHQSRTTELMFLEEAAFHPKIGTAVRGILKVKRYSCGEFLEFESVDGSGLEFYHNLCEVHMLPTPSPFCAVWSVFPACDSSKTRAFRVSFECPDAAERFRTLIHQYSGRPDSAKALRPLRMLDSTDQRNPGERDWGYSMYPGGRNPRDRSGQDGGQYEFSRNVRPYTAVPRSMSLVFPAPISGAIRPQVKHLRSLTFPQDVSEASRRVDFPSGSNQQGSGLANSIGSGTSGQSRRDELFGRKPSDEKRENLLNFGRKLDEAVSKSKKELDKYTKLSEPSEIQKPTFQSTEKPVYSGEQAVTATERLRKPVHTEDVFKQAWSSPRETGPVMEGSSGRNQSSDKRVSGGPVTVEDLQVGRDESKPPAKFRVTPGPQSNWSRLEKNLGHYTHGNEKDRLLEKSPADSRTLEPLDGRFWHQKDFVDPTLQTSTEGYQKKSFEKSIAGRKMPEPQVQNFLHQKDLNHTKPKVSTEVSAQNTPNEKPRDMSDPTESHYSGQRRMEYYVPEVRASVHEAKKLPTTMSAMTSGQQSSRPTDQDDFPTARTHAETYDRSKPLEKPRGASGVQDSVWHREDTDHPKHRASSKGLEKMNDRDHTYTAERPYITESDRGNASSAYTPSVSTREDAQGQRGKVFFASACKLAHLSPVTDDNDNVKIRRIDTGVVKVVQLHDPGAFKVVVHADMRVCATHYITCDMELRPVNQPHVRACSGPNPDSPRQSDNAVPSDRSHQARCRSADQDKRGSRSRDLSHSPPRPEPDNMEEYLKQCSVYHRACIKADAFFLMKKAQKKTKRSDPGSQCGGVSRGPKRGEHSDIDSRYGGQPCVRGRDTCSVTLGDRKPALFELGPGWSYTALDFALNRPKFTHFILTFENVRLAGEFREVFEKCRLSAREASRPVTIRVDKPVTLAPGGSGGEDQSQNSNPLMEDHPFAQDAPLDMSVGNFNQCSRNGKQTGYDDAREEHIPVSASVPVVSSQDKAEITGESAATGKRTRNTTQGNNPFIALYATCNPGPSAESQTADANLHQPVSRFQDEFERLCQVSDRITGVDTSPRPRRQTSSSIGQQRRQMSPMKHALSTQERRHSCIQRSPWRKRGERVHFSAETGQGQEQAYGRRTNPDEVRRNTDEGVFEVSMENESRRYLDNRLLATQERFGGRHVQNENNKRGHLSSYNPSQQGPVRDYTSRGNRNVNASVTRPGGEDLESSADTEQDIPHLQQDGHVQDGINQQERQKPFPVSQQQFHVPYHVPQEQQQQQRLQSPPEEPNPSGERQPPPYSVWRQQRVRDESYTCNPAGQPASCESGEALSHKTYVVELNDVTGRGFSRVLAGDGVSEASDSRQTQQKHNRDCENMNTNQRTETGKFHVRPYNLPCRSTRSWASTHSDTTTSTNSRTTSCRRSESDVRQLELDVAARVDPVFSVASKTSVNPKLKSDYLGPSLYKANADWYIGDKALAAESCSSLVRIVHRGATGDSHARLLVTRKEDDVVICDRRVDDSLSLVLAVQHPEETSGKAVRIKMSARDEAGERHNVALWLKFKSRKMAAHFASTLQQCQKTVAGQRAAPWQPHVAGQRAAVVEGSAVKLAHVILT</sequence>
<feature type="region of interest" description="Disordered" evidence="2">
    <location>
        <begin position="510"/>
        <end position="542"/>
    </location>
</feature>
<feature type="region of interest" description="Disordered" evidence="2">
    <location>
        <begin position="1054"/>
        <end position="1162"/>
    </location>
</feature>
<accession>A0ABD0KR15</accession>
<feature type="region of interest" description="Disordered" evidence="2">
    <location>
        <begin position="1910"/>
        <end position="1932"/>
    </location>
</feature>
<gene>
    <name evidence="3" type="ORF">BaRGS_00019466</name>
</gene>
<evidence type="ECO:0000313" key="4">
    <source>
        <dbReference type="Proteomes" id="UP001519460"/>
    </source>
</evidence>
<evidence type="ECO:0000256" key="1">
    <source>
        <dbReference type="SAM" id="Coils"/>
    </source>
</evidence>
<feature type="non-terminal residue" evidence="3">
    <location>
        <position position="1"/>
    </location>
</feature>
<feature type="compositionally biased region" description="Basic and acidic residues" evidence="2">
    <location>
        <begin position="1018"/>
        <end position="1028"/>
    </location>
</feature>
<reference evidence="3 4" key="1">
    <citation type="journal article" date="2023" name="Sci. Data">
        <title>Genome assembly of the Korean intertidal mud-creeper Batillaria attramentaria.</title>
        <authorList>
            <person name="Patra A.K."/>
            <person name="Ho P.T."/>
            <person name="Jun S."/>
            <person name="Lee S.J."/>
            <person name="Kim Y."/>
            <person name="Won Y.J."/>
        </authorList>
    </citation>
    <scope>NUCLEOTIDE SEQUENCE [LARGE SCALE GENOMIC DNA]</scope>
    <source>
        <strain evidence="3">Wonlab-2016</strain>
    </source>
</reference>
<dbReference type="Proteomes" id="UP001519460">
    <property type="component" value="Unassembled WGS sequence"/>
</dbReference>
<keyword evidence="1" id="KW-0175">Coiled coil</keyword>
<organism evidence="3 4">
    <name type="scientific">Batillaria attramentaria</name>
    <dbReference type="NCBI Taxonomy" id="370345"/>
    <lineage>
        <taxon>Eukaryota</taxon>
        <taxon>Metazoa</taxon>
        <taxon>Spiralia</taxon>
        <taxon>Lophotrochozoa</taxon>
        <taxon>Mollusca</taxon>
        <taxon>Gastropoda</taxon>
        <taxon>Caenogastropoda</taxon>
        <taxon>Sorbeoconcha</taxon>
        <taxon>Cerithioidea</taxon>
        <taxon>Batillariidae</taxon>
        <taxon>Batillaria</taxon>
    </lineage>
</organism>
<feature type="compositionally biased region" description="Basic and acidic residues" evidence="2">
    <location>
        <begin position="662"/>
        <end position="674"/>
    </location>
</feature>
<dbReference type="EMBL" id="JACVVK020000139">
    <property type="protein sequence ID" value="KAK7489358.1"/>
    <property type="molecule type" value="Genomic_DNA"/>
</dbReference>
<feature type="compositionally biased region" description="Basic and acidic residues" evidence="2">
    <location>
        <begin position="413"/>
        <end position="425"/>
    </location>
</feature>
<feature type="region of interest" description="Disordered" evidence="2">
    <location>
        <begin position="970"/>
        <end position="1035"/>
    </location>
</feature>
<feature type="region of interest" description="Disordered" evidence="2">
    <location>
        <begin position="1439"/>
        <end position="1459"/>
    </location>
</feature>
<name>A0ABD0KR15_9CAEN</name>
<feature type="compositionally biased region" description="Polar residues" evidence="2">
    <location>
        <begin position="1056"/>
        <end position="1070"/>
    </location>
</feature>
<feature type="compositionally biased region" description="Polar residues" evidence="2">
    <location>
        <begin position="1718"/>
        <end position="1728"/>
    </location>
</feature>
<feature type="compositionally biased region" description="Low complexity" evidence="2">
    <location>
        <begin position="1913"/>
        <end position="1929"/>
    </location>
</feature>
<feature type="region of interest" description="Disordered" evidence="2">
    <location>
        <begin position="745"/>
        <end position="833"/>
    </location>
</feature>
<feature type="region of interest" description="Disordered" evidence="2">
    <location>
        <begin position="856"/>
        <end position="918"/>
    </location>
</feature>
<feature type="compositionally biased region" description="Polar residues" evidence="2">
    <location>
        <begin position="400"/>
        <end position="411"/>
    </location>
</feature>
<feature type="region of interest" description="Disordered" evidence="2">
    <location>
        <begin position="1323"/>
        <end position="1354"/>
    </location>
</feature>
<feature type="region of interest" description="Disordered" evidence="2">
    <location>
        <begin position="1506"/>
        <end position="1533"/>
    </location>
</feature>
<feature type="region of interest" description="Disordered" evidence="2">
    <location>
        <begin position="1686"/>
        <end position="1742"/>
    </location>
</feature>
<feature type="compositionally biased region" description="Basic and acidic residues" evidence="2">
    <location>
        <begin position="1262"/>
        <end position="1293"/>
    </location>
</feature>
<feature type="compositionally biased region" description="Polar residues" evidence="2">
    <location>
        <begin position="751"/>
        <end position="771"/>
    </location>
</feature>